<organism evidence="1">
    <name type="scientific">Megaviridae environmental sample</name>
    <dbReference type="NCBI Taxonomy" id="1737588"/>
    <lineage>
        <taxon>Viruses</taxon>
        <taxon>Varidnaviria</taxon>
        <taxon>Bamfordvirae</taxon>
        <taxon>Nucleocytoviricota</taxon>
        <taxon>Megaviricetes</taxon>
        <taxon>Imitervirales</taxon>
        <taxon>Mimiviridae</taxon>
        <taxon>environmental samples</taxon>
    </lineage>
</organism>
<sequence length="335" mass="40653">MDINHLYQLKDHKDNQSLDKNIIDTIKQYFKINTKDLKKNKLFVNKNNFNFKVNYIFNKISESNVDNLLDEFFRDSIFKKKEEILIFNDIFFKKCIVGKKFIKYYVSFFIKVNFIIKDNDFFKIDNFIDILDNYITDTYIKYKKNYNEEDRHNILILIKELIDCTFFLPEFKKYFENILFNNDVFLIDIYYWINIQEQKKIYNNFINKIITEDNNRVNILLNSLLTSDKIHTCNTETKQSKKTNSNERTKIEIHNILDEYIHLKLDEEIIEYIKTNCKTLVQKNFFFQTLMNYIKGYDNLHLFIDLIKNLLKNNILYKSNISSLKNLPNEIITLI</sequence>
<proteinExistence type="predicted"/>
<name>A0A5J6VLA7_9VIRU</name>
<evidence type="ECO:0000313" key="1">
    <source>
        <dbReference type="EMBL" id="QFG74251.1"/>
    </source>
</evidence>
<dbReference type="EMBL" id="MN448285">
    <property type="protein sequence ID" value="QFG74251.1"/>
    <property type="molecule type" value="Genomic_DNA"/>
</dbReference>
<accession>A0A5J6VLA7</accession>
<reference evidence="1" key="1">
    <citation type="journal article" date="2019" name="Philos. Trans. R. Soc. Lond., B, Biol. Sci.">
        <title>Targeted metagenomic recovery of four divergent viruses reveals shared and distinctive characteristics of giant viruses of marine eukaryotes.</title>
        <authorList>
            <person name="Needham D.M."/>
            <person name="Poirier C."/>
            <person name="Hehenberger E."/>
            <person name="Jimenez V."/>
            <person name="Swalwell J.E."/>
            <person name="Santoro A.E."/>
            <person name="Worden A.Z."/>
        </authorList>
    </citation>
    <scope>NUCLEOTIDE SEQUENCE</scope>
    <source>
        <strain evidence="1">MPacV-611</strain>
    </source>
</reference>
<protein>
    <submittedName>
        <fullName evidence="1">Uncharacterized protein</fullName>
    </submittedName>
</protein>